<protein>
    <submittedName>
        <fullName evidence="1">Uncharacterized protein</fullName>
    </submittedName>
</protein>
<proteinExistence type="predicted"/>
<comment type="caution">
    <text evidence="1">The sequence shown here is derived from an EMBL/GenBank/DDBJ whole genome shotgun (WGS) entry which is preliminary data.</text>
</comment>
<keyword evidence="2" id="KW-1185">Reference proteome</keyword>
<evidence type="ECO:0000313" key="1">
    <source>
        <dbReference type="EMBL" id="MPD02254.1"/>
    </source>
</evidence>
<sequence length="89" mass="9844">MTRLWQKFNAKLNPINGWNRTLERNLDPLNLEASVHLITSFSPMAFLSPRCNSACNSHCLGSLLTATRHCCQSLSTSPPVSQVISEASE</sequence>
<accession>A0A5B7K6Q0</accession>
<dbReference type="EMBL" id="VSRR010130601">
    <property type="protein sequence ID" value="MPD02254.1"/>
    <property type="molecule type" value="Genomic_DNA"/>
</dbReference>
<gene>
    <name evidence="1" type="ORF">E2C01_097825</name>
</gene>
<organism evidence="1 2">
    <name type="scientific">Portunus trituberculatus</name>
    <name type="common">Swimming crab</name>
    <name type="synonym">Neptunus trituberculatus</name>
    <dbReference type="NCBI Taxonomy" id="210409"/>
    <lineage>
        <taxon>Eukaryota</taxon>
        <taxon>Metazoa</taxon>
        <taxon>Ecdysozoa</taxon>
        <taxon>Arthropoda</taxon>
        <taxon>Crustacea</taxon>
        <taxon>Multicrustacea</taxon>
        <taxon>Malacostraca</taxon>
        <taxon>Eumalacostraca</taxon>
        <taxon>Eucarida</taxon>
        <taxon>Decapoda</taxon>
        <taxon>Pleocyemata</taxon>
        <taxon>Brachyura</taxon>
        <taxon>Eubrachyura</taxon>
        <taxon>Portunoidea</taxon>
        <taxon>Portunidae</taxon>
        <taxon>Portuninae</taxon>
        <taxon>Portunus</taxon>
    </lineage>
</organism>
<dbReference type="Proteomes" id="UP000324222">
    <property type="component" value="Unassembled WGS sequence"/>
</dbReference>
<evidence type="ECO:0000313" key="2">
    <source>
        <dbReference type="Proteomes" id="UP000324222"/>
    </source>
</evidence>
<reference evidence="1 2" key="1">
    <citation type="submission" date="2019-05" db="EMBL/GenBank/DDBJ databases">
        <title>Another draft genome of Portunus trituberculatus and its Hox gene families provides insights of decapod evolution.</title>
        <authorList>
            <person name="Jeong J.-H."/>
            <person name="Song I."/>
            <person name="Kim S."/>
            <person name="Choi T."/>
            <person name="Kim D."/>
            <person name="Ryu S."/>
            <person name="Kim W."/>
        </authorList>
    </citation>
    <scope>NUCLEOTIDE SEQUENCE [LARGE SCALE GENOMIC DNA]</scope>
    <source>
        <tissue evidence="1">Muscle</tissue>
    </source>
</reference>
<name>A0A5B7K6Q0_PORTR</name>
<dbReference type="AlphaFoldDB" id="A0A5B7K6Q0"/>